<evidence type="ECO:0000256" key="1">
    <source>
        <dbReference type="ARBA" id="ARBA00000822"/>
    </source>
</evidence>
<organism evidence="9 10">
    <name type="scientific">Spinacia oleracea</name>
    <name type="common">Spinach</name>
    <dbReference type="NCBI Taxonomy" id="3562"/>
    <lineage>
        <taxon>Eukaryota</taxon>
        <taxon>Viridiplantae</taxon>
        <taxon>Streptophyta</taxon>
        <taxon>Embryophyta</taxon>
        <taxon>Tracheophyta</taxon>
        <taxon>Spermatophyta</taxon>
        <taxon>Magnoliopsida</taxon>
        <taxon>eudicotyledons</taxon>
        <taxon>Gunneridae</taxon>
        <taxon>Pentapetalae</taxon>
        <taxon>Caryophyllales</taxon>
        <taxon>Chenopodiaceae</taxon>
        <taxon>Chenopodioideae</taxon>
        <taxon>Anserineae</taxon>
        <taxon>Spinacia</taxon>
    </lineage>
</organism>
<dbReference type="GO" id="GO:0005576">
    <property type="term" value="C:extracellular region"/>
    <property type="evidence" value="ECO:0000318"/>
    <property type="project" value="GO_Central"/>
</dbReference>
<evidence type="ECO:0000256" key="3">
    <source>
        <dbReference type="ARBA" id="ARBA00022801"/>
    </source>
</evidence>
<comment type="catalytic activity">
    <reaction evidence="1">
        <text>Random endo-hydrolysis of N-acetyl-beta-D-glucosaminide (1-&gt;4)-beta-linkages in chitin and chitodextrins.</text>
        <dbReference type="EC" id="3.2.1.14"/>
    </reaction>
</comment>
<evidence type="ECO:0000256" key="6">
    <source>
        <dbReference type="ARBA" id="ARBA00023277"/>
    </source>
</evidence>
<evidence type="ECO:0000313" key="9">
    <source>
        <dbReference type="Proteomes" id="UP000813463"/>
    </source>
</evidence>
<keyword evidence="4" id="KW-0146">Chitin degradation</keyword>
<dbReference type="PANTHER" id="PTHR45708">
    <property type="entry name" value="ENDOCHITINASE"/>
    <property type="match status" value="1"/>
</dbReference>
<dbReference type="Proteomes" id="UP000813463">
    <property type="component" value="Chromosome 3"/>
</dbReference>
<dbReference type="KEGG" id="soe:110779388"/>
<dbReference type="InterPro" id="IPR050542">
    <property type="entry name" value="Glycosyl_Hydrlase18_Chitinase"/>
</dbReference>
<sequence length="317" mass="35515">MRTIMHALDHKIMSKKLLHLISLLLFSFFTRSYSGGISIYWGQNGFEGTLNETCATRRYEFVNVAFLNVFGSGQSPSLNLAGHCDPSSGGCTVVGPEVEYCQSLGVKVMLSLGGAIGNYGFSSKKDTRNFSRYLWDNFLGGKVIGNRGNTSSYRPLGNAVFDGIDFAIDQSNSTRHWDDLARYLARYNRRGKRKVYLTAAPLCPFPSKYLDMALKTRLFDYVWVQFYGHTSCQYIDGNITNLINSWNVWSSTGYIKRLFMGLPAAKWVAGNGYIPADVLKSQVLPVIKKSRDYGGVMLWSKYWDDTTGYSPAIVNSV</sequence>
<dbReference type="Pfam" id="PF00704">
    <property type="entry name" value="Glyco_hydro_18"/>
    <property type="match status" value="1"/>
</dbReference>
<keyword evidence="7" id="KW-0624">Polysaccharide degradation</keyword>
<protein>
    <recommendedName>
        <fullName evidence="2">chitinase</fullName>
        <ecNumber evidence="2">3.2.1.14</ecNumber>
    </recommendedName>
</protein>
<evidence type="ECO:0000259" key="8">
    <source>
        <dbReference type="PROSITE" id="PS51910"/>
    </source>
</evidence>
<evidence type="ECO:0000256" key="5">
    <source>
        <dbReference type="ARBA" id="ARBA00023157"/>
    </source>
</evidence>
<dbReference type="GO" id="GO:0000272">
    <property type="term" value="P:polysaccharide catabolic process"/>
    <property type="evidence" value="ECO:0007669"/>
    <property type="project" value="UniProtKB-KW"/>
</dbReference>
<dbReference type="GO" id="GO:0008843">
    <property type="term" value="F:endochitinase activity"/>
    <property type="evidence" value="ECO:0007669"/>
    <property type="project" value="UniProtKB-EC"/>
</dbReference>
<dbReference type="PROSITE" id="PS51910">
    <property type="entry name" value="GH18_2"/>
    <property type="match status" value="1"/>
</dbReference>
<dbReference type="GeneID" id="110779388"/>
<dbReference type="GO" id="GO:0050832">
    <property type="term" value="P:defense response to fungus"/>
    <property type="evidence" value="ECO:0000318"/>
    <property type="project" value="GO_Central"/>
</dbReference>
<dbReference type="PANTHER" id="PTHR45708:SF21">
    <property type="entry name" value="ACIDIC ENDOCHITINASE"/>
    <property type="match status" value="1"/>
</dbReference>
<keyword evidence="6" id="KW-0119">Carbohydrate metabolism</keyword>
<evidence type="ECO:0000313" key="10">
    <source>
        <dbReference type="RefSeq" id="XP_021839599.2"/>
    </source>
</evidence>
<dbReference type="EC" id="3.2.1.14" evidence="2"/>
<dbReference type="SUPFAM" id="SSF51445">
    <property type="entry name" value="(Trans)glycosidases"/>
    <property type="match status" value="1"/>
</dbReference>
<feature type="domain" description="GH18" evidence="8">
    <location>
        <begin position="35"/>
        <end position="317"/>
    </location>
</feature>
<dbReference type="InterPro" id="IPR045321">
    <property type="entry name" value="Cts1-like"/>
</dbReference>
<keyword evidence="5" id="KW-1015">Disulfide bond</keyword>
<proteinExistence type="predicted"/>
<reference evidence="10" key="2">
    <citation type="submission" date="2025-08" db="UniProtKB">
        <authorList>
            <consortium name="RefSeq"/>
        </authorList>
    </citation>
    <scope>IDENTIFICATION</scope>
    <source>
        <tissue evidence="10">Leaf</tissue>
    </source>
</reference>
<evidence type="ECO:0000256" key="2">
    <source>
        <dbReference type="ARBA" id="ARBA00012729"/>
    </source>
</evidence>
<dbReference type="RefSeq" id="XP_021839599.2">
    <property type="nucleotide sequence ID" value="XM_021983907.2"/>
</dbReference>
<accession>A0A9R0I162</accession>
<evidence type="ECO:0000256" key="7">
    <source>
        <dbReference type="ARBA" id="ARBA00023326"/>
    </source>
</evidence>
<dbReference type="InterPro" id="IPR001223">
    <property type="entry name" value="Glyco_hydro18_cat"/>
</dbReference>
<dbReference type="Gene3D" id="3.20.20.80">
    <property type="entry name" value="Glycosidases"/>
    <property type="match status" value="1"/>
</dbReference>
<name>A0A9R0I162_SPIOL</name>
<dbReference type="GO" id="GO:0006032">
    <property type="term" value="P:chitin catabolic process"/>
    <property type="evidence" value="ECO:0007669"/>
    <property type="project" value="UniProtKB-KW"/>
</dbReference>
<gene>
    <name evidence="10" type="primary">LOC110779388</name>
</gene>
<keyword evidence="9" id="KW-1185">Reference proteome</keyword>
<reference evidence="9" key="1">
    <citation type="journal article" date="2021" name="Nat. Commun.">
        <title>Genomic analyses provide insights into spinach domestication and the genetic basis of agronomic traits.</title>
        <authorList>
            <person name="Cai X."/>
            <person name="Sun X."/>
            <person name="Xu C."/>
            <person name="Sun H."/>
            <person name="Wang X."/>
            <person name="Ge C."/>
            <person name="Zhang Z."/>
            <person name="Wang Q."/>
            <person name="Fei Z."/>
            <person name="Jiao C."/>
            <person name="Wang Q."/>
        </authorList>
    </citation>
    <scope>NUCLEOTIDE SEQUENCE [LARGE SCALE GENOMIC DNA]</scope>
    <source>
        <strain evidence="9">cv. Varoflay</strain>
    </source>
</reference>
<dbReference type="CDD" id="cd02877">
    <property type="entry name" value="GH18_hevamine_XipI_class_III"/>
    <property type="match status" value="1"/>
</dbReference>
<dbReference type="InterPro" id="IPR017853">
    <property type="entry name" value="GH"/>
</dbReference>
<dbReference type="AlphaFoldDB" id="A0A9R0I162"/>
<keyword evidence="3" id="KW-0378">Hydrolase</keyword>
<evidence type="ECO:0000256" key="4">
    <source>
        <dbReference type="ARBA" id="ARBA00023024"/>
    </source>
</evidence>